<evidence type="ECO:0000256" key="2">
    <source>
        <dbReference type="SAM" id="MobiDB-lite"/>
    </source>
</evidence>
<dbReference type="WBParaSite" id="ASIM_0001408401-mRNA-1">
    <property type="protein sequence ID" value="ASIM_0001408401-mRNA-1"/>
    <property type="gene ID" value="ASIM_0001408401"/>
</dbReference>
<evidence type="ECO:0000313" key="4">
    <source>
        <dbReference type="Proteomes" id="UP000267096"/>
    </source>
</evidence>
<reference evidence="5" key="1">
    <citation type="submission" date="2017-02" db="UniProtKB">
        <authorList>
            <consortium name="WormBaseParasite"/>
        </authorList>
    </citation>
    <scope>IDENTIFICATION</scope>
</reference>
<sequence length="233" mass="25792">MTEPDLSFISADINLEQVKALDTKRTIAFVNYFVMQLTHFLNSFATDVESRIIEMENRLERVRTCTLLLESKVDSVAGAGEVFVDQPMQSSPPKQTSSLESTNNVKSTLIKSDDSVQEIAMKPQETMEPAEENATELNATSQKTSTLHPVITIREDVRYEKYFKMLKMGVIEAAVKQKMVSEGVDPSFLDRPDAPSEGAAQPASIDASQRQHASTSIDDDDESDSVASFSDTE</sequence>
<keyword evidence="4" id="KW-1185">Reference proteome</keyword>
<feature type="region of interest" description="Disordered" evidence="2">
    <location>
        <begin position="186"/>
        <end position="233"/>
    </location>
</feature>
<accession>A0A0M3JZX0</accession>
<comment type="similarity">
    <text evidence="1">Belongs to the CCDC53 family.</text>
</comment>
<feature type="compositionally biased region" description="Polar residues" evidence="2">
    <location>
        <begin position="87"/>
        <end position="104"/>
    </location>
</feature>
<dbReference type="PANTHER" id="PTHR13015:SF0">
    <property type="entry name" value="WASH COMPLEX SUBUNIT 3"/>
    <property type="match status" value="1"/>
</dbReference>
<dbReference type="GO" id="GO:0030041">
    <property type="term" value="P:actin filament polymerization"/>
    <property type="evidence" value="ECO:0007669"/>
    <property type="project" value="TreeGrafter"/>
</dbReference>
<dbReference type="Pfam" id="PF10152">
    <property type="entry name" value="CCDC53"/>
    <property type="match status" value="1"/>
</dbReference>
<protein>
    <submittedName>
        <fullName evidence="5">WASH complex subunit CCDC53 homolog (inferred by orthology to a C. elegans protein)</fullName>
    </submittedName>
</protein>
<evidence type="ECO:0000313" key="3">
    <source>
        <dbReference type="EMBL" id="VDK49902.1"/>
    </source>
</evidence>
<reference evidence="3 4" key="2">
    <citation type="submission" date="2018-11" db="EMBL/GenBank/DDBJ databases">
        <authorList>
            <consortium name="Pathogen Informatics"/>
        </authorList>
    </citation>
    <scope>NUCLEOTIDE SEQUENCE [LARGE SCALE GENOMIC DNA]</scope>
</reference>
<feature type="region of interest" description="Disordered" evidence="2">
    <location>
        <begin position="85"/>
        <end position="104"/>
    </location>
</feature>
<dbReference type="OrthoDB" id="268027at2759"/>
<dbReference type="Proteomes" id="UP000267096">
    <property type="component" value="Unassembled WGS sequence"/>
</dbReference>
<dbReference type="GO" id="GO:0006887">
    <property type="term" value="P:exocytosis"/>
    <property type="evidence" value="ECO:0007669"/>
    <property type="project" value="TreeGrafter"/>
</dbReference>
<gene>
    <name evidence="3" type="ORF">ASIM_LOCUS13512</name>
</gene>
<proteinExistence type="inferred from homology"/>
<dbReference type="PANTHER" id="PTHR13015">
    <property type="entry name" value="PROTEIN AD-016-RELATED"/>
    <property type="match status" value="1"/>
</dbReference>
<organism evidence="5">
    <name type="scientific">Anisakis simplex</name>
    <name type="common">Herring worm</name>
    <dbReference type="NCBI Taxonomy" id="6269"/>
    <lineage>
        <taxon>Eukaryota</taxon>
        <taxon>Metazoa</taxon>
        <taxon>Ecdysozoa</taxon>
        <taxon>Nematoda</taxon>
        <taxon>Chromadorea</taxon>
        <taxon>Rhabditida</taxon>
        <taxon>Spirurina</taxon>
        <taxon>Ascaridomorpha</taxon>
        <taxon>Ascaridoidea</taxon>
        <taxon>Anisakidae</taxon>
        <taxon>Anisakis</taxon>
        <taxon>Anisakis simplex complex</taxon>
    </lineage>
</organism>
<name>A0A0M3JZX0_ANISI</name>
<evidence type="ECO:0000256" key="1">
    <source>
        <dbReference type="ARBA" id="ARBA00006290"/>
    </source>
</evidence>
<dbReference type="GO" id="GO:0071203">
    <property type="term" value="C:WASH complex"/>
    <property type="evidence" value="ECO:0007669"/>
    <property type="project" value="InterPro"/>
</dbReference>
<dbReference type="InterPro" id="IPR019309">
    <property type="entry name" value="WASHC3"/>
</dbReference>
<evidence type="ECO:0000313" key="5">
    <source>
        <dbReference type="WBParaSite" id="ASIM_0001408401-mRNA-1"/>
    </source>
</evidence>
<dbReference type="EMBL" id="UYRR01031415">
    <property type="protein sequence ID" value="VDK49902.1"/>
    <property type="molecule type" value="Genomic_DNA"/>
</dbReference>
<dbReference type="AlphaFoldDB" id="A0A0M3JZX0"/>